<dbReference type="RefSeq" id="XP_046017391.1">
    <property type="nucleotide sequence ID" value="XM_046156438.1"/>
</dbReference>
<feature type="chain" id="PRO_5040426577" evidence="2">
    <location>
        <begin position="34"/>
        <end position="173"/>
    </location>
</feature>
<dbReference type="PROSITE" id="PS51257">
    <property type="entry name" value="PROKAR_LIPOPROTEIN"/>
    <property type="match status" value="1"/>
</dbReference>
<proteinExistence type="predicted"/>
<sequence>MAGARRQGRLTRSHHTTLLAISFLLLFACTVQATCYYPNGDIAYNDAPCKTNGEHSLCCGVGYACMKSGVCQLSQDTPSQLGSTGFVRGSCTDKSWNEPACPMFCLDPEINNVGGYNELGKCYDRPEDMYYCIDSVHNKLVCGNTTAGALYFVGMSSSCSPVLLLAALSWERS</sequence>
<dbReference type="Proteomes" id="UP000756346">
    <property type="component" value="Unassembled WGS sequence"/>
</dbReference>
<dbReference type="EMBL" id="JAGTJQ010000002">
    <property type="protein sequence ID" value="KAH7038270.1"/>
    <property type="molecule type" value="Genomic_DNA"/>
</dbReference>
<comment type="caution">
    <text evidence="3">The sequence shown here is derived from an EMBL/GenBank/DDBJ whole genome shotgun (WGS) entry which is preliminary data.</text>
</comment>
<feature type="signal peptide" evidence="2">
    <location>
        <begin position="1"/>
        <end position="33"/>
    </location>
</feature>
<gene>
    <name evidence="3" type="ORF">B0I36DRAFT_346268</name>
</gene>
<keyword evidence="1" id="KW-1133">Transmembrane helix</keyword>
<feature type="transmembrane region" description="Helical" evidence="1">
    <location>
        <begin position="149"/>
        <end position="170"/>
    </location>
</feature>
<dbReference type="GeneID" id="70185984"/>
<evidence type="ECO:0000256" key="2">
    <source>
        <dbReference type="SAM" id="SignalP"/>
    </source>
</evidence>
<protein>
    <submittedName>
        <fullName evidence="3">Uncharacterized protein</fullName>
    </submittedName>
</protein>
<dbReference type="OrthoDB" id="5215637at2759"/>
<dbReference type="AlphaFoldDB" id="A0A9P8YF27"/>
<keyword evidence="1" id="KW-0812">Transmembrane</keyword>
<keyword evidence="1" id="KW-0472">Membrane</keyword>
<keyword evidence="4" id="KW-1185">Reference proteome</keyword>
<keyword evidence="2" id="KW-0732">Signal</keyword>
<evidence type="ECO:0000256" key="1">
    <source>
        <dbReference type="SAM" id="Phobius"/>
    </source>
</evidence>
<name>A0A9P8YF27_9PEZI</name>
<evidence type="ECO:0000313" key="4">
    <source>
        <dbReference type="Proteomes" id="UP000756346"/>
    </source>
</evidence>
<evidence type="ECO:0000313" key="3">
    <source>
        <dbReference type="EMBL" id="KAH7038270.1"/>
    </source>
</evidence>
<accession>A0A9P8YF27</accession>
<reference evidence="3" key="1">
    <citation type="journal article" date="2021" name="Nat. Commun.">
        <title>Genetic determinants of endophytism in the Arabidopsis root mycobiome.</title>
        <authorList>
            <person name="Mesny F."/>
            <person name="Miyauchi S."/>
            <person name="Thiergart T."/>
            <person name="Pickel B."/>
            <person name="Atanasova L."/>
            <person name="Karlsson M."/>
            <person name="Huettel B."/>
            <person name="Barry K.W."/>
            <person name="Haridas S."/>
            <person name="Chen C."/>
            <person name="Bauer D."/>
            <person name="Andreopoulos W."/>
            <person name="Pangilinan J."/>
            <person name="LaButti K."/>
            <person name="Riley R."/>
            <person name="Lipzen A."/>
            <person name="Clum A."/>
            <person name="Drula E."/>
            <person name="Henrissat B."/>
            <person name="Kohler A."/>
            <person name="Grigoriev I.V."/>
            <person name="Martin F.M."/>
            <person name="Hacquard S."/>
        </authorList>
    </citation>
    <scope>NUCLEOTIDE SEQUENCE</scope>
    <source>
        <strain evidence="3">MPI-CAGE-CH-0230</strain>
    </source>
</reference>
<organism evidence="3 4">
    <name type="scientific">Microdochium trichocladiopsis</name>
    <dbReference type="NCBI Taxonomy" id="1682393"/>
    <lineage>
        <taxon>Eukaryota</taxon>
        <taxon>Fungi</taxon>
        <taxon>Dikarya</taxon>
        <taxon>Ascomycota</taxon>
        <taxon>Pezizomycotina</taxon>
        <taxon>Sordariomycetes</taxon>
        <taxon>Xylariomycetidae</taxon>
        <taxon>Xylariales</taxon>
        <taxon>Microdochiaceae</taxon>
        <taxon>Microdochium</taxon>
    </lineage>
</organism>